<evidence type="ECO:0000256" key="4">
    <source>
        <dbReference type="ARBA" id="ARBA00023163"/>
    </source>
</evidence>
<comment type="caution">
    <text evidence="6">The sequence shown here is derived from an EMBL/GenBank/DDBJ whole genome shotgun (WGS) entry which is preliminary data.</text>
</comment>
<dbReference type="Gene3D" id="1.10.10.10">
    <property type="entry name" value="Winged helix-like DNA-binding domain superfamily/Winged helix DNA-binding domain"/>
    <property type="match status" value="1"/>
</dbReference>
<keyword evidence="7" id="KW-1185">Reference proteome</keyword>
<dbReference type="InterPro" id="IPR000847">
    <property type="entry name" value="LysR_HTH_N"/>
</dbReference>
<organism evidence="6 7">
    <name type="scientific">Leucobacter chromiireducens subsp. solipictus</name>
    <dbReference type="NCBI Taxonomy" id="398235"/>
    <lineage>
        <taxon>Bacteria</taxon>
        <taxon>Bacillati</taxon>
        <taxon>Actinomycetota</taxon>
        <taxon>Actinomycetes</taxon>
        <taxon>Micrococcales</taxon>
        <taxon>Microbacteriaceae</taxon>
        <taxon>Leucobacter</taxon>
    </lineage>
</organism>
<dbReference type="Proteomes" id="UP001645859">
    <property type="component" value="Unassembled WGS sequence"/>
</dbReference>
<dbReference type="Pfam" id="PF03466">
    <property type="entry name" value="LysR_substrate"/>
    <property type="match status" value="1"/>
</dbReference>
<evidence type="ECO:0000256" key="2">
    <source>
        <dbReference type="ARBA" id="ARBA00023015"/>
    </source>
</evidence>
<evidence type="ECO:0000256" key="1">
    <source>
        <dbReference type="ARBA" id="ARBA00009437"/>
    </source>
</evidence>
<accession>A0ABS1SHE5</accession>
<dbReference type="Pfam" id="PF00126">
    <property type="entry name" value="HTH_1"/>
    <property type="match status" value="1"/>
</dbReference>
<comment type="similarity">
    <text evidence="1">Belongs to the LysR transcriptional regulatory family.</text>
</comment>
<reference evidence="6 7" key="1">
    <citation type="submission" date="2018-09" db="EMBL/GenBank/DDBJ databases">
        <title>Comparative genomics of Leucobacter spp.</title>
        <authorList>
            <person name="Reis A.C."/>
            <person name="Kolvenbach B.A."/>
            <person name="Corvini P.F.X."/>
            <person name="Nunes O.C."/>
        </authorList>
    </citation>
    <scope>NUCLEOTIDE SEQUENCE [LARGE SCALE GENOMIC DNA]</scope>
    <source>
        <strain evidence="6 7">TAN 31504</strain>
    </source>
</reference>
<evidence type="ECO:0000259" key="5">
    <source>
        <dbReference type="PROSITE" id="PS50931"/>
    </source>
</evidence>
<protein>
    <submittedName>
        <fullName evidence="6">LysR family transcriptional regulator</fullName>
    </submittedName>
</protein>
<gene>
    <name evidence="6" type="ORF">D3230_09105</name>
</gene>
<dbReference type="Gene3D" id="3.40.190.10">
    <property type="entry name" value="Periplasmic binding protein-like II"/>
    <property type="match status" value="2"/>
</dbReference>
<name>A0ABS1SHE5_9MICO</name>
<evidence type="ECO:0000256" key="3">
    <source>
        <dbReference type="ARBA" id="ARBA00023125"/>
    </source>
</evidence>
<dbReference type="EMBL" id="QYAC01000004">
    <property type="protein sequence ID" value="MBL3679442.1"/>
    <property type="molecule type" value="Genomic_DNA"/>
</dbReference>
<feature type="domain" description="HTH lysR-type" evidence="5">
    <location>
        <begin position="2"/>
        <end position="59"/>
    </location>
</feature>
<keyword evidence="3" id="KW-0238">DNA-binding</keyword>
<dbReference type="PANTHER" id="PTHR30346">
    <property type="entry name" value="TRANSCRIPTIONAL DUAL REGULATOR HCAR-RELATED"/>
    <property type="match status" value="1"/>
</dbReference>
<dbReference type="PANTHER" id="PTHR30346:SF29">
    <property type="entry name" value="LYSR SUBSTRATE-BINDING"/>
    <property type="match status" value="1"/>
</dbReference>
<dbReference type="RefSeq" id="WP_202344868.1">
    <property type="nucleotide sequence ID" value="NZ_BAAAPI010000006.1"/>
</dbReference>
<dbReference type="InterPro" id="IPR005119">
    <property type="entry name" value="LysR_subst-bd"/>
</dbReference>
<dbReference type="SUPFAM" id="SSF46785">
    <property type="entry name" value="Winged helix' DNA-binding domain"/>
    <property type="match status" value="1"/>
</dbReference>
<dbReference type="InterPro" id="IPR036390">
    <property type="entry name" value="WH_DNA-bd_sf"/>
</dbReference>
<proteinExistence type="inferred from homology"/>
<evidence type="ECO:0000313" key="7">
    <source>
        <dbReference type="Proteomes" id="UP001645859"/>
    </source>
</evidence>
<dbReference type="InterPro" id="IPR036388">
    <property type="entry name" value="WH-like_DNA-bd_sf"/>
</dbReference>
<dbReference type="PROSITE" id="PS50931">
    <property type="entry name" value="HTH_LYSR"/>
    <property type="match status" value="1"/>
</dbReference>
<keyword evidence="4" id="KW-0804">Transcription</keyword>
<evidence type="ECO:0000313" key="6">
    <source>
        <dbReference type="EMBL" id="MBL3679442.1"/>
    </source>
</evidence>
<sequence length="305" mass="32508">MLDMKRLRLLRELQARGTIRAVAEALNYSPSAVSQQLSLLEAESDTQLLRKVGRNVVLTAAGDVLANEAEGLLAGLERAEAALHRARDEVRGTVRIAAFQSAFLALIPAALQILRARAPKLRLEVLHWEPGEALQETAARGFDLVIAEEYPGHSRAFLAGLDRVPLVHDPILLALPPHGAGDPRFDATQELGELAGLPWVLEPAGTATRSWAEQLCRAAGFEPDVRFETSDLQAHHRLIATGNAAGVLPGLAHVSGAVRLVPLPGNPRRTVFSAARAAQQGHPALAAVRTALAEAAAAHREPAGD</sequence>
<keyword evidence="2" id="KW-0805">Transcription regulation</keyword>
<dbReference type="SUPFAM" id="SSF53850">
    <property type="entry name" value="Periplasmic binding protein-like II"/>
    <property type="match status" value="1"/>
</dbReference>